<dbReference type="InterPro" id="IPR050452">
    <property type="entry name" value="Metacaspase"/>
</dbReference>
<accession>A0ABD3U5N7</accession>
<sequence length="365" mass="40264">MASRRVRCKGCGMLSQVPLGAQSIRCPSCYRATPVQSDYNGYPQPGVNGNFNIMPRAYAPNPGYVAQNRPYLPPNAGNIANQVQPQLRPPASHGCKRAVLCGINYKGHKQSLNGSINDVLCMRSLLVERFKFPTSSILLLTEEEDYDHIPTKKNIRAALRWLIQGCQAGDSLVFHYSGHGSQVRDESRDEVDGYDEAILPLDYQVEGRILDDEINATIVRPLPRGAKLHAIIDTCFSGTLLDLPNVCKINREGYFKWEDHQIPHAAYKGTSGGRATSISACDDHQNSGDTTAFTGIATGALTFSFVQALKQEPRLTYGRLLMVMHETIGAVRQGVGLNSNEPHLSQEPRLSCSEKIDIHSKRLCI</sequence>
<protein>
    <recommendedName>
        <fullName evidence="6">Metacaspase-1</fullName>
    </recommendedName>
</protein>
<dbReference type="AlphaFoldDB" id="A0ABD3U5N7"/>
<comment type="similarity">
    <text evidence="1">Belongs to the peptidase C14B family.</text>
</comment>
<dbReference type="Gene3D" id="3.40.50.12660">
    <property type="match status" value="1"/>
</dbReference>
<evidence type="ECO:0000259" key="3">
    <source>
        <dbReference type="Pfam" id="PF06943"/>
    </source>
</evidence>
<dbReference type="Pfam" id="PF00656">
    <property type="entry name" value="Peptidase_C14"/>
    <property type="match status" value="1"/>
</dbReference>
<dbReference type="PANTHER" id="PTHR48104">
    <property type="entry name" value="METACASPASE-4"/>
    <property type="match status" value="1"/>
</dbReference>
<dbReference type="PANTHER" id="PTHR48104:SF17">
    <property type="entry name" value="METACASPASE-3"/>
    <property type="match status" value="1"/>
</dbReference>
<evidence type="ECO:0000256" key="1">
    <source>
        <dbReference type="ARBA" id="ARBA00009005"/>
    </source>
</evidence>
<reference evidence="4 5" key="1">
    <citation type="submission" date="2024-12" db="EMBL/GenBank/DDBJ databases">
        <title>The unique morphological basis and parallel evolutionary history of personate flowers in Penstemon.</title>
        <authorList>
            <person name="Depatie T.H."/>
            <person name="Wessinger C.A."/>
        </authorList>
    </citation>
    <scope>NUCLEOTIDE SEQUENCE [LARGE SCALE GENOMIC DNA]</scope>
    <source>
        <strain evidence="4">WTNN_2</strain>
        <tissue evidence="4">Leaf</tissue>
    </source>
</reference>
<evidence type="ECO:0008006" key="6">
    <source>
        <dbReference type="Google" id="ProtNLM"/>
    </source>
</evidence>
<evidence type="ECO:0000259" key="2">
    <source>
        <dbReference type="Pfam" id="PF00656"/>
    </source>
</evidence>
<dbReference type="InterPro" id="IPR005735">
    <property type="entry name" value="Znf_LSD1"/>
</dbReference>
<name>A0ABD3U5N7_9LAMI</name>
<dbReference type="EMBL" id="JBJXBP010000002">
    <property type="protein sequence ID" value="KAL3843760.1"/>
    <property type="molecule type" value="Genomic_DNA"/>
</dbReference>
<evidence type="ECO:0000313" key="4">
    <source>
        <dbReference type="EMBL" id="KAL3843760.1"/>
    </source>
</evidence>
<comment type="caution">
    <text evidence="4">The sequence shown here is derived from an EMBL/GenBank/DDBJ whole genome shotgun (WGS) entry which is preliminary data.</text>
</comment>
<keyword evidence="5" id="KW-1185">Reference proteome</keyword>
<evidence type="ECO:0000313" key="5">
    <source>
        <dbReference type="Proteomes" id="UP001634393"/>
    </source>
</evidence>
<feature type="domain" description="Peptidase C14 caspase" evidence="2">
    <location>
        <begin position="96"/>
        <end position="352"/>
    </location>
</feature>
<proteinExistence type="inferred from homology"/>
<dbReference type="Proteomes" id="UP001634393">
    <property type="component" value="Unassembled WGS sequence"/>
</dbReference>
<dbReference type="Pfam" id="PF06943">
    <property type="entry name" value="zf-LSD1"/>
    <property type="match status" value="1"/>
</dbReference>
<organism evidence="4 5">
    <name type="scientific">Penstemon smallii</name>
    <dbReference type="NCBI Taxonomy" id="265156"/>
    <lineage>
        <taxon>Eukaryota</taxon>
        <taxon>Viridiplantae</taxon>
        <taxon>Streptophyta</taxon>
        <taxon>Embryophyta</taxon>
        <taxon>Tracheophyta</taxon>
        <taxon>Spermatophyta</taxon>
        <taxon>Magnoliopsida</taxon>
        <taxon>eudicotyledons</taxon>
        <taxon>Gunneridae</taxon>
        <taxon>Pentapetalae</taxon>
        <taxon>asterids</taxon>
        <taxon>lamiids</taxon>
        <taxon>Lamiales</taxon>
        <taxon>Plantaginaceae</taxon>
        <taxon>Cheloneae</taxon>
        <taxon>Penstemon</taxon>
    </lineage>
</organism>
<dbReference type="InterPro" id="IPR011600">
    <property type="entry name" value="Pept_C14_caspase"/>
</dbReference>
<feature type="domain" description="Zinc finger LSD1-type" evidence="3">
    <location>
        <begin position="8"/>
        <end position="29"/>
    </location>
</feature>
<gene>
    <name evidence="4" type="ORF">ACJIZ3_001163</name>
</gene>